<comment type="caution">
    <text evidence="11">The sequence shown here is derived from an EMBL/GenBank/DDBJ whole genome shotgun (WGS) entry which is preliminary data.</text>
</comment>
<feature type="compositionally biased region" description="Polar residues" evidence="8">
    <location>
        <begin position="185"/>
        <end position="208"/>
    </location>
</feature>
<dbReference type="GO" id="GO:0008270">
    <property type="term" value="F:zinc ion binding"/>
    <property type="evidence" value="ECO:0007669"/>
    <property type="project" value="UniProtKB-KW"/>
</dbReference>
<dbReference type="InterPro" id="IPR051095">
    <property type="entry name" value="Dros_DevTransReg"/>
</dbReference>
<feature type="compositionally biased region" description="Low complexity" evidence="8">
    <location>
        <begin position="138"/>
        <end position="149"/>
    </location>
</feature>
<keyword evidence="3" id="KW-0677">Repeat</keyword>
<keyword evidence="4 7" id="KW-0863">Zinc-finger</keyword>
<evidence type="ECO:0000256" key="8">
    <source>
        <dbReference type="SAM" id="MobiDB-lite"/>
    </source>
</evidence>
<evidence type="ECO:0000256" key="1">
    <source>
        <dbReference type="ARBA" id="ARBA00004123"/>
    </source>
</evidence>
<dbReference type="Proteomes" id="UP001497623">
    <property type="component" value="Unassembled WGS sequence"/>
</dbReference>
<evidence type="ECO:0000313" key="12">
    <source>
        <dbReference type="Proteomes" id="UP001497623"/>
    </source>
</evidence>
<dbReference type="SMART" id="SM00355">
    <property type="entry name" value="ZnF_C2H2"/>
    <property type="match status" value="2"/>
</dbReference>
<feature type="compositionally biased region" description="Gly residues" evidence="8">
    <location>
        <begin position="352"/>
        <end position="364"/>
    </location>
</feature>
<dbReference type="InterPro" id="IPR011333">
    <property type="entry name" value="SKP1/BTB/POZ_sf"/>
</dbReference>
<keyword evidence="5" id="KW-0862">Zinc</keyword>
<evidence type="ECO:0000256" key="2">
    <source>
        <dbReference type="ARBA" id="ARBA00022723"/>
    </source>
</evidence>
<dbReference type="GO" id="GO:0016199">
    <property type="term" value="P:axon midline choice point recognition"/>
    <property type="evidence" value="ECO:0007669"/>
    <property type="project" value="UniProtKB-ARBA"/>
</dbReference>
<dbReference type="FunFam" id="3.30.160.60:FF:000870">
    <property type="entry name" value="zinc finger protein 197 isoform X1"/>
    <property type="match status" value="1"/>
</dbReference>
<dbReference type="PROSITE" id="PS50097">
    <property type="entry name" value="BTB"/>
    <property type="match status" value="1"/>
</dbReference>
<gene>
    <name evidence="11" type="ORF">MNOR_LOCUS6704</name>
</gene>
<dbReference type="GO" id="GO:0045467">
    <property type="term" value="P:R7 cell development"/>
    <property type="evidence" value="ECO:0007669"/>
    <property type="project" value="UniProtKB-ARBA"/>
</dbReference>
<evidence type="ECO:0000313" key="11">
    <source>
        <dbReference type="EMBL" id="CAL4067756.1"/>
    </source>
</evidence>
<feature type="domain" description="C2H2-type" evidence="10">
    <location>
        <begin position="407"/>
        <end position="435"/>
    </location>
</feature>
<dbReference type="Gene3D" id="3.30.160.60">
    <property type="entry name" value="Classic Zinc Finger"/>
    <property type="match status" value="2"/>
</dbReference>
<dbReference type="AlphaFoldDB" id="A0AAV2Q1Z0"/>
<evidence type="ECO:0000256" key="5">
    <source>
        <dbReference type="ARBA" id="ARBA00022833"/>
    </source>
</evidence>
<feature type="compositionally biased region" description="Basic and acidic residues" evidence="8">
    <location>
        <begin position="127"/>
        <end position="137"/>
    </location>
</feature>
<dbReference type="InterPro" id="IPR036236">
    <property type="entry name" value="Znf_C2H2_sf"/>
</dbReference>
<dbReference type="SUPFAM" id="SSF54695">
    <property type="entry name" value="POZ domain"/>
    <property type="match status" value="1"/>
</dbReference>
<feature type="region of interest" description="Disordered" evidence="8">
    <location>
        <begin position="120"/>
        <end position="300"/>
    </location>
</feature>
<dbReference type="PROSITE" id="PS50157">
    <property type="entry name" value="ZINC_FINGER_C2H2_2"/>
    <property type="match status" value="2"/>
</dbReference>
<dbReference type="GO" id="GO:0008406">
    <property type="term" value="P:gonad development"/>
    <property type="evidence" value="ECO:0007669"/>
    <property type="project" value="UniProtKB-ARBA"/>
</dbReference>
<dbReference type="GO" id="GO:0007464">
    <property type="term" value="P:R3/R4 cell fate commitment"/>
    <property type="evidence" value="ECO:0007669"/>
    <property type="project" value="UniProtKB-ARBA"/>
</dbReference>
<sequence length="466" mass="50545">MMDSGLLSLKWNNHGSTFFHVLSSIRRKESYTDVTITCDGKFYPVHKLVLSTCSEYFEEIFERTQCKHPVIVLKDIKHEELEALLNYMYLGEVNVLQGDLAGLIKAAECLKIKGLAVPDEAPLSKSESSKENKRSAKESNSSSSHSGGPSHKRPRQDDSIRLSPSQSSHSYKSHHKESSREPRASLSQSSSEGGFTSPSYRSPIQASESTRERRATAESDRLNDRLNDSYGKKGDSTSNTSQPIEVLVDDTPTVKKEIEEPKEEEEDVLNSDSSLAYDSMGPGMASDGGDGGQNLFNQHLSAGPQGIEDLVAQSLPGPSSVQGDSLMGWAGGGGSGGNFSLEGFPLDDSSQGGAGQPQGGGQQMGSGVVIQSGARIGRFPCNICGKVFGKKHHLKPHMYTHTGERPFPCPICNYAFTQEANMWRHVRSSHADVYTQLDKSAAGEHSSTAQSQIAEVTNIRQGSSHY</sequence>
<feature type="compositionally biased region" description="Acidic residues" evidence="8">
    <location>
        <begin position="260"/>
        <end position="269"/>
    </location>
</feature>
<name>A0AAV2Q1Z0_MEGNR</name>
<evidence type="ECO:0000256" key="7">
    <source>
        <dbReference type="PROSITE-ProRule" id="PRU00042"/>
    </source>
</evidence>
<dbReference type="Pfam" id="PF00096">
    <property type="entry name" value="zf-C2H2"/>
    <property type="match status" value="2"/>
</dbReference>
<dbReference type="EMBL" id="CAXKWB010002810">
    <property type="protein sequence ID" value="CAL4067756.1"/>
    <property type="molecule type" value="Genomic_DNA"/>
</dbReference>
<feature type="domain" description="BTB" evidence="9">
    <location>
        <begin position="32"/>
        <end position="97"/>
    </location>
</feature>
<dbReference type="SMART" id="SM00225">
    <property type="entry name" value="BTB"/>
    <property type="match status" value="1"/>
</dbReference>
<feature type="region of interest" description="Disordered" evidence="8">
    <location>
        <begin position="337"/>
        <end position="365"/>
    </location>
</feature>
<evidence type="ECO:0000259" key="9">
    <source>
        <dbReference type="PROSITE" id="PS50097"/>
    </source>
</evidence>
<proteinExistence type="predicted"/>
<feature type="domain" description="C2H2-type" evidence="10">
    <location>
        <begin position="379"/>
        <end position="406"/>
    </location>
</feature>
<keyword evidence="12" id="KW-1185">Reference proteome</keyword>
<dbReference type="GO" id="GO:0045476">
    <property type="term" value="P:nurse cell apoptotic process"/>
    <property type="evidence" value="ECO:0007669"/>
    <property type="project" value="UniProtKB-ARBA"/>
</dbReference>
<keyword evidence="2" id="KW-0479">Metal-binding</keyword>
<organism evidence="11 12">
    <name type="scientific">Meganyctiphanes norvegica</name>
    <name type="common">Northern krill</name>
    <name type="synonym">Thysanopoda norvegica</name>
    <dbReference type="NCBI Taxonomy" id="48144"/>
    <lineage>
        <taxon>Eukaryota</taxon>
        <taxon>Metazoa</taxon>
        <taxon>Ecdysozoa</taxon>
        <taxon>Arthropoda</taxon>
        <taxon>Crustacea</taxon>
        <taxon>Multicrustacea</taxon>
        <taxon>Malacostraca</taxon>
        <taxon>Eumalacostraca</taxon>
        <taxon>Eucarida</taxon>
        <taxon>Euphausiacea</taxon>
        <taxon>Euphausiidae</taxon>
        <taxon>Meganyctiphanes</taxon>
    </lineage>
</organism>
<evidence type="ECO:0000256" key="6">
    <source>
        <dbReference type="ARBA" id="ARBA00023242"/>
    </source>
</evidence>
<feature type="compositionally biased region" description="Basic and acidic residues" evidence="8">
    <location>
        <begin position="209"/>
        <end position="235"/>
    </location>
</feature>
<dbReference type="GO" id="GO:0006357">
    <property type="term" value="P:regulation of transcription by RNA polymerase II"/>
    <property type="evidence" value="ECO:0007669"/>
    <property type="project" value="TreeGrafter"/>
</dbReference>
<dbReference type="GO" id="GO:0005634">
    <property type="term" value="C:nucleus"/>
    <property type="evidence" value="ECO:0007669"/>
    <property type="project" value="UniProtKB-SubCell"/>
</dbReference>
<evidence type="ECO:0000256" key="4">
    <source>
        <dbReference type="ARBA" id="ARBA00022771"/>
    </source>
</evidence>
<dbReference type="SUPFAM" id="SSF57667">
    <property type="entry name" value="beta-beta-alpha zinc fingers"/>
    <property type="match status" value="1"/>
</dbReference>
<dbReference type="PROSITE" id="PS00028">
    <property type="entry name" value="ZINC_FINGER_C2H2_1"/>
    <property type="match status" value="2"/>
</dbReference>
<protein>
    <recommendedName>
        <fullName evidence="13">Broad-complex</fullName>
    </recommendedName>
</protein>
<accession>A0AAV2Q1Z0</accession>
<dbReference type="GO" id="GO:0048813">
    <property type="term" value="P:dendrite morphogenesis"/>
    <property type="evidence" value="ECO:0007669"/>
    <property type="project" value="UniProtKB-ARBA"/>
</dbReference>
<dbReference type="PANTHER" id="PTHR23110:SF98">
    <property type="entry name" value="PRE-LOLA-G, ISOFORM C-RELATED"/>
    <property type="match status" value="1"/>
</dbReference>
<dbReference type="InterPro" id="IPR000210">
    <property type="entry name" value="BTB/POZ_dom"/>
</dbReference>
<evidence type="ECO:0000256" key="3">
    <source>
        <dbReference type="ARBA" id="ARBA00022737"/>
    </source>
</evidence>
<dbReference type="CDD" id="cd18315">
    <property type="entry name" value="BTB_POZ_BAB-like"/>
    <property type="match status" value="1"/>
</dbReference>
<dbReference type="Pfam" id="PF00651">
    <property type="entry name" value="BTB"/>
    <property type="match status" value="1"/>
</dbReference>
<comment type="subcellular location">
    <subcellularLocation>
        <location evidence="1">Nucleus</location>
    </subcellularLocation>
</comment>
<dbReference type="PANTHER" id="PTHR23110">
    <property type="entry name" value="BTB DOMAIN TRANSCRIPTION FACTOR"/>
    <property type="match status" value="1"/>
</dbReference>
<dbReference type="Gene3D" id="3.30.710.10">
    <property type="entry name" value="Potassium Channel Kv1.1, Chain A"/>
    <property type="match status" value="1"/>
</dbReference>
<dbReference type="GO" id="GO:0035167">
    <property type="term" value="P:larval lymph gland hemopoiesis"/>
    <property type="evidence" value="ECO:0007669"/>
    <property type="project" value="UniProtKB-ARBA"/>
</dbReference>
<evidence type="ECO:0000259" key="10">
    <source>
        <dbReference type="PROSITE" id="PS50157"/>
    </source>
</evidence>
<dbReference type="FunFam" id="3.30.160.60:FF:000744">
    <property type="entry name" value="zinc finger E-box-binding homeobox 1"/>
    <property type="match status" value="1"/>
</dbReference>
<dbReference type="GO" id="GO:0007526">
    <property type="term" value="P:larval somatic muscle development"/>
    <property type="evidence" value="ECO:0007669"/>
    <property type="project" value="UniProtKB-ARBA"/>
</dbReference>
<keyword evidence="6" id="KW-0539">Nucleus</keyword>
<dbReference type="InterPro" id="IPR013087">
    <property type="entry name" value="Znf_C2H2_type"/>
</dbReference>
<evidence type="ECO:0008006" key="13">
    <source>
        <dbReference type="Google" id="ProtNLM"/>
    </source>
</evidence>
<reference evidence="11 12" key="1">
    <citation type="submission" date="2024-05" db="EMBL/GenBank/DDBJ databases">
        <authorList>
            <person name="Wallberg A."/>
        </authorList>
    </citation>
    <scope>NUCLEOTIDE SEQUENCE [LARGE SCALE GENOMIC DNA]</scope>
</reference>